<dbReference type="RefSeq" id="WP_092632689.1">
    <property type="nucleotide sequence ID" value="NZ_FNQT01000001.1"/>
</dbReference>
<dbReference type="EMBL" id="FNQT01000001">
    <property type="protein sequence ID" value="SDZ90384.1"/>
    <property type="molecule type" value="Genomic_DNA"/>
</dbReference>
<organism evidence="3 4">
    <name type="scientific">Haloplanus vescus</name>
    <dbReference type="NCBI Taxonomy" id="555874"/>
    <lineage>
        <taxon>Archaea</taxon>
        <taxon>Methanobacteriati</taxon>
        <taxon>Methanobacteriota</taxon>
        <taxon>Stenosarchaea group</taxon>
        <taxon>Halobacteria</taxon>
        <taxon>Halobacteriales</taxon>
        <taxon>Haloferacaceae</taxon>
        <taxon>Haloplanus</taxon>
    </lineage>
</organism>
<reference evidence="3 4" key="1">
    <citation type="submission" date="2016-10" db="EMBL/GenBank/DDBJ databases">
        <authorList>
            <person name="de Groot N.N."/>
        </authorList>
    </citation>
    <scope>NUCLEOTIDE SEQUENCE [LARGE SCALE GENOMIC DNA]</scope>
    <source>
        <strain evidence="3 4">CGMCC 1.8712</strain>
    </source>
</reference>
<dbReference type="OrthoDB" id="238179at2157"/>
<dbReference type="Proteomes" id="UP000236755">
    <property type="component" value="Unassembled WGS sequence"/>
</dbReference>
<evidence type="ECO:0000259" key="2">
    <source>
        <dbReference type="Pfam" id="PF01402"/>
    </source>
</evidence>
<keyword evidence="4" id="KW-1185">Reference proteome</keyword>
<dbReference type="Pfam" id="PF01402">
    <property type="entry name" value="RHH_1"/>
    <property type="match status" value="1"/>
</dbReference>
<gene>
    <name evidence="3" type="ORF">SAMN04488065_1126</name>
</gene>
<evidence type="ECO:0000313" key="4">
    <source>
        <dbReference type="Proteomes" id="UP000236755"/>
    </source>
</evidence>
<protein>
    <submittedName>
        <fullName evidence="3">Ribbon-helix-helix protein, copG family</fullName>
    </submittedName>
</protein>
<dbReference type="STRING" id="555874.SAMN04488065_1126"/>
<dbReference type="Pfam" id="PF26471">
    <property type="entry name" value="DUF8146"/>
    <property type="match status" value="1"/>
</dbReference>
<evidence type="ECO:0000256" key="1">
    <source>
        <dbReference type="SAM" id="MobiDB-lite"/>
    </source>
</evidence>
<sequence>MGNKNKTVSFRVNEDAFETLREIAEERDISLSAVFRDYVDMLVAHDGQVEVVPEHELPAESDDEPSFPPTVEVPKSFVREHERLELEAEHLREQLDEHKRYVDQLREQLEQDEEVIHLEDLDGERDEPYHLG</sequence>
<dbReference type="InterPro" id="IPR002145">
    <property type="entry name" value="CopG"/>
</dbReference>
<dbReference type="InterPro" id="IPR058459">
    <property type="entry name" value="DUF8146"/>
</dbReference>
<dbReference type="AlphaFoldDB" id="A0A1H3WVJ1"/>
<accession>A0A1H3WVJ1</accession>
<feature type="region of interest" description="Disordered" evidence="1">
    <location>
        <begin position="112"/>
        <end position="132"/>
    </location>
</feature>
<proteinExistence type="predicted"/>
<evidence type="ECO:0000313" key="3">
    <source>
        <dbReference type="EMBL" id="SDZ90384.1"/>
    </source>
</evidence>
<dbReference type="GO" id="GO:0006355">
    <property type="term" value="P:regulation of DNA-templated transcription"/>
    <property type="evidence" value="ECO:0007669"/>
    <property type="project" value="InterPro"/>
</dbReference>
<feature type="domain" description="Ribbon-helix-helix protein CopG" evidence="2">
    <location>
        <begin position="6"/>
        <end position="43"/>
    </location>
</feature>
<name>A0A1H3WVJ1_9EURY</name>